<dbReference type="EMBL" id="JADPUN010000077">
    <property type="protein sequence ID" value="MBF9128492.1"/>
    <property type="molecule type" value="Genomic_DNA"/>
</dbReference>
<dbReference type="GO" id="GO:0003899">
    <property type="term" value="F:DNA-directed RNA polymerase activity"/>
    <property type="evidence" value="ECO:0007669"/>
    <property type="project" value="UniProtKB-EC"/>
</dbReference>
<dbReference type="SUPFAM" id="SSF88659">
    <property type="entry name" value="Sigma3 and sigma4 domains of RNA polymerase sigma factors"/>
    <property type="match status" value="1"/>
</dbReference>
<protein>
    <submittedName>
        <fullName evidence="8">RNA polymerase subunit sigma-70</fullName>
        <ecNumber evidence="8">2.7.7.6</ecNumber>
    </submittedName>
</protein>
<name>A0ABS0GQM6_9ACTN</name>
<dbReference type="Proteomes" id="UP000638560">
    <property type="component" value="Unassembled WGS sequence"/>
</dbReference>
<evidence type="ECO:0000259" key="7">
    <source>
        <dbReference type="Pfam" id="PF08281"/>
    </source>
</evidence>
<evidence type="ECO:0000256" key="4">
    <source>
        <dbReference type="ARBA" id="ARBA00023082"/>
    </source>
</evidence>
<dbReference type="PANTHER" id="PTHR43133">
    <property type="entry name" value="RNA POLYMERASE ECF-TYPE SIGMA FACTO"/>
    <property type="match status" value="1"/>
</dbReference>
<evidence type="ECO:0000256" key="3">
    <source>
        <dbReference type="ARBA" id="ARBA00023015"/>
    </source>
</evidence>
<dbReference type="Gene3D" id="3.10.450.50">
    <property type="match status" value="1"/>
</dbReference>
<dbReference type="Gene3D" id="1.10.10.10">
    <property type="entry name" value="Winged helix-like DNA-binding domain superfamily/Winged helix DNA-binding domain"/>
    <property type="match status" value="1"/>
</dbReference>
<comment type="caution">
    <text evidence="8">The sequence shown here is derived from an EMBL/GenBank/DDBJ whole genome shotgun (WGS) entry which is preliminary data.</text>
</comment>
<comment type="similarity">
    <text evidence="1">Belongs to the sigma-70 factor family. ECF subfamily.</text>
</comment>
<dbReference type="InterPro" id="IPR032710">
    <property type="entry name" value="NTF2-like_dom_sf"/>
</dbReference>
<dbReference type="InterPro" id="IPR013325">
    <property type="entry name" value="RNA_pol_sigma_r2"/>
</dbReference>
<evidence type="ECO:0000259" key="6">
    <source>
        <dbReference type="Pfam" id="PF04542"/>
    </source>
</evidence>
<evidence type="ECO:0000313" key="8">
    <source>
        <dbReference type="EMBL" id="MBF9128492.1"/>
    </source>
</evidence>
<evidence type="ECO:0000256" key="5">
    <source>
        <dbReference type="ARBA" id="ARBA00023163"/>
    </source>
</evidence>
<proteinExistence type="inferred from homology"/>
<keyword evidence="5" id="KW-0804">Transcription</keyword>
<keyword evidence="8" id="KW-0808">Transferase</keyword>
<dbReference type="InterPro" id="IPR013249">
    <property type="entry name" value="RNA_pol_sigma70_r4_t2"/>
</dbReference>
<organism evidence="8 9">
    <name type="scientific">Plantactinospora alkalitolerans</name>
    <dbReference type="NCBI Taxonomy" id="2789879"/>
    <lineage>
        <taxon>Bacteria</taxon>
        <taxon>Bacillati</taxon>
        <taxon>Actinomycetota</taxon>
        <taxon>Actinomycetes</taxon>
        <taxon>Micromonosporales</taxon>
        <taxon>Micromonosporaceae</taxon>
        <taxon>Plantactinospora</taxon>
    </lineage>
</organism>
<comment type="subunit">
    <text evidence="2">Interacts transiently with the RNA polymerase catalytic core formed by RpoA, RpoB, RpoC and RpoZ (2 alpha, 1 beta, 1 beta' and 1 omega subunit) to form the RNA polymerase holoenzyme that can initiate transcription.</text>
</comment>
<dbReference type="NCBIfam" id="TIGR02937">
    <property type="entry name" value="sigma70-ECF"/>
    <property type="match status" value="1"/>
</dbReference>
<dbReference type="InterPro" id="IPR013324">
    <property type="entry name" value="RNA_pol_sigma_r3/r4-like"/>
</dbReference>
<dbReference type="InterPro" id="IPR036388">
    <property type="entry name" value="WH-like_DNA-bd_sf"/>
</dbReference>
<dbReference type="Gene3D" id="1.10.1740.10">
    <property type="match status" value="1"/>
</dbReference>
<evidence type="ECO:0000256" key="2">
    <source>
        <dbReference type="ARBA" id="ARBA00011344"/>
    </source>
</evidence>
<dbReference type="Pfam" id="PF08281">
    <property type="entry name" value="Sigma70_r4_2"/>
    <property type="match status" value="1"/>
</dbReference>
<keyword evidence="8" id="KW-0548">Nucleotidyltransferase</keyword>
<feature type="domain" description="RNA polymerase sigma factor 70 region 4 type 2" evidence="7">
    <location>
        <begin position="187"/>
        <end position="238"/>
    </location>
</feature>
<dbReference type="PANTHER" id="PTHR43133:SF65">
    <property type="entry name" value="ECF RNA POLYMERASE SIGMA FACTOR SIGG"/>
    <property type="match status" value="1"/>
</dbReference>
<sequence length="390" mass="43248">MAGPDVKKGELSGTVSRATVLADRHPAVAVGSGTRSVSRVKVNPIQFEARPSAPLDEATFGRLVETHRRELQVHCYRMLGSFEDAEDQVQETFLRAWRKRDTFEARSTFRAWLYRIATNACLDFLSRHPRQPRAGRSPLLPEGSARLGTPDEVYWLQPYPDRLLEPTAPADAEPAAAVVAKETIELAFLVAIQHLPPRQRAVLILRDVLGWPAADAAEVLEVSVASANSALQRARANLKDHLPPHRIEWAPAADPTNEERALLQRYMGVLERADTGALAQLLREDIRITMPMSVPCVPGMPDPAWWGRSSFLASLRDVLDPGSPAYLGQWRSVPTRANRQPAAAHYVRRPGDTAFRPQVLEVLRIADGKIVEITAFEPDLFPVFGLPKAL</sequence>
<accession>A0ABS0GQM6</accession>
<evidence type="ECO:0000313" key="9">
    <source>
        <dbReference type="Proteomes" id="UP000638560"/>
    </source>
</evidence>
<dbReference type="SUPFAM" id="SSF88946">
    <property type="entry name" value="Sigma2 domain of RNA polymerase sigma factors"/>
    <property type="match status" value="1"/>
</dbReference>
<dbReference type="Pfam" id="PF04542">
    <property type="entry name" value="Sigma70_r2"/>
    <property type="match status" value="1"/>
</dbReference>
<dbReference type="CDD" id="cd06171">
    <property type="entry name" value="Sigma70_r4"/>
    <property type="match status" value="1"/>
</dbReference>
<dbReference type="InterPro" id="IPR039425">
    <property type="entry name" value="RNA_pol_sigma-70-like"/>
</dbReference>
<gene>
    <name evidence="8" type="ORF">I0C86_05745</name>
</gene>
<dbReference type="EC" id="2.7.7.6" evidence="8"/>
<dbReference type="InterPro" id="IPR014284">
    <property type="entry name" value="RNA_pol_sigma-70_dom"/>
</dbReference>
<evidence type="ECO:0000256" key="1">
    <source>
        <dbReference type="ARBA" id="ARBA00010641"/>
    </source>
</evidence>
<keyword evidence="3" id="KW-0805">Transcription regulation</keyword>
<dbReference type="NCBIfam" id="NF006089">
    <property type="entry name" value="PRK08241.1"/>
    <property type="match status" value="1"/>
</dbReference>
<dbReference type="InterPro" id="IPR007627">
    <property type="entry name" value="RNA_pol_sigma70_r2"/>
</dbReference>
<keyword evidence="4" id="KW-0731">Sigma factor</keyword>
<dbReference type="InterPro" id="IPR014305">
    <property type="entry name" value="RNA_pol_sigma-G_actinobac"/>
</dbReference>
<feature type="domain" description="RNA polymerase sigma-70 region 2" evidence="6">
    <location>
        <begin position="63"/>
        <end position="128"/>
    </location>
</feature>
<keyword evidence="9" id="KW-1185">Reference proteome</keyword>
<dbReference type="NCBIfam" id="TIGR02960">
    <property type="entry name" value="SigX5"/>
    <property type="match status" value="1"/>
</dbReference>
<reference evidence="8 9" key="1">
    <citation type="submission" date="2020-11" db="EMBL/GenBank/DDBJ databases">
        <title>A novel isolate from a Black sea contaminated sediment with potential to produce alkanes: Plantactinospora alkalitolerans sp. nov.</title>
        <authorList>
            <person name="Carro L."/>
            <person name="Veyisoglu A."/>
            <person name="Guven K."/>
            <person name="Schumann P."/>
            <person name="Klenk H.-P."/>
            <person name="Sahin N."/>
        </authorList>
    </citation>
    <scope>NUCLEOTIDE SEQUENCE [LARGE SCALE GENOMIC DNA]</scope>
    <source>
        <strain evidence="8 9">S1510</strain>
    </source>
</reference>
<dbReference type="SUPFAM" id="SSF54427">
    <property type="entry name" value="NTF2-like"/>
    <property type="match status" value="1"/>
</dbReference>